<evidence type="ECO:0000313" key="3">
    <source>
        <dbReference type="EMBL" id="EKC76084.1"/>
    </source>
</evidence>
<dbReference type="AlphaFoldDB" id="K1U824"/>
<dbReference type="PANTHER" id="PTHR30572:SF4">
    <property type="entry name" value="ABC TRANSPORTER PERMEASE YTRF"/>
    <property type="match status" value="1"/>
</dbReference>
<dbReference type="InterPro" id="IPR025857">
    <property type="entry name" value="MacB_PCD"/>
</dbReference>
<accession>K1U824</accession>
<feature type="non-terminal residue" evidence="3">
    <location>
        <position position="1"/>
    </location>
</feature>
<name>K1U824_9ZZZZ</name>
<organism evidence="3">
    <name type="scientific">human gut metagenome</name>
    <dbReference type="NCBI Taxonomy" id="408170"/>
    <lineage>
        <taxon>unclassified sequences</taxon>
        <taxon>metagenomes</taxon>
        <taxon>organismal metagenomes</taxon>
    </lineage>
</organism>
<feature type="non-terminal residue" evidence="3">
    <location>
        <position position="229"/>
    </location>
</feature>
<keyword evidence="1" id="KW-0472">Membrane</keyword>
<gene>
    <name evidence="3" type="ORF">OBE_01034</name>
</gene>
<protein>
    <submittedName>
        <fullName evidence="3">ABC transporter, permease protein</fullName>
    </submittedName>
</protein>
<dbReference type="EMBL" id="AJWZ01000679">
    <property type="protein sequence ID" value="EKC76084.1"/>
    <property type="molecule type" value="Genomic_DNA"/>
</dbReference>
<feature type="transmembrane region" description="Helical" evidence="1">
    <location>
        <begin position="203"/>
        <end position="227"/>
    </location>
</feature>
<dbReference type="GO" id="GO:0005886">
    <property type="term" value="C:plasma membrane"/>
    <property type="evidence" value="ECO:0007669"/>
    <property type="project" value="TreeGrafter"/>
</dbReference>
<dbReference type="GO" id="GO:0022857">
    <property type="term" value="F:transmembrane transporter activity"/>
    <property type="evidence" value="ECO:0007669"/>
    <property type="project" value="TreeGrafter"/>
</dbReference>
<feature type="domain" description="MacB-like periplasmic core" evidence="2">
    <location>
        <begin position="9"/>
        <end position="172"/>
    </location>
</feature>
<keyword evidence="1" id="KW-1133">Transmembrane helix</keyword>
<keyword evidence="1" id="KW-0812">Transmembrane</keyword>
<evidence type="ECO:0000259" key="2">
    <source>
        <dbReference type="Pfam" id="PF12704"/>
    </source>
</evidence>
<dbReference type="PANTHER" id="PTHR30572">
    <property type="entry name" value="MEMBRANE COMPONENT OF TRANSPORTER-RELATED"/>
    <property type="match status" value="1"/>
</dbReference>
<evidence type="ECO:0000256" key="1">
    <source>
        <dbReference type="SAM" id="Phobius"/>
    </source>
</evidence>
<dbReference type="Pfam" id="PF12704">
    <property type="entry name" value="MacB_PCD"/>
    <property type="match status" value="1"/>
</dbReference>
<sequence>WKGYDRNRRIRLTNRDLEILEKEFPEVDEVAANSWLSSKKLAYGGNFMEASLRGSLPKVARIEGIKIAKGRFINEADIREYRKSALIDEETALVLFQGADPLGKFIRVDSLVFKVVGVTKGDAMRNSATCIIPLTTGQLVYKANEPYINDAIITVKEIRTDREMEEFEQRIKGRLAAEHDFDPTDDSAIWINNTMERVKDMMIVFGGINLFVWIIGLGTLLAGVVGVSN</sequence>
<proteinExistence type="predicted"/>
<reference evidence="3" key="1">
    <citation type="journal article" date="2013" name="Environ. Microbiol.">
        <title>Microbiota from the distal guts of lean and obese adolescents exhibit partial functional redundancy besides clear differences in community structure.</title>
        <authorList>
            <person name="Ferrer M."/>
            <person name="Ruiz A."/>
            <person name="Lanza F."/>
            <person name="Haange S.B."/>
            <person name="Oberbach A."/>
            <person name="Till H."/>
            <person name="Bargiela R."/>
            <person name="Campoy C."/>
            <person name="Segura M.T."/>
            <person name="Richter M."/>
            <person name="von Bergen M."/>
            <person name="Seifert J."/>
            <person name="Suarez A."/>
        </authorList>
    </citation>
    <scope>NUCLEOTIDE SEQUENCE</scope>
</reference>
<dbReference type="InterPro" id="IPR050250">
    <property type="entry name" value="Macrolide_Exporter_MacB"/>
</dbReference>
<comment type="caution">
    <text evidence="3">The sequence shown here is derived from an EMBL/GenBank/DDBJ whole genome shotgun (WGS) entry which is preliminary data.</text>
</comment>